<gene>
    <name evidence="1" type="ORF">AT705_23345</name>
</gene>
<dbReference type="RefSeq" id="WP_058798716.1">
    <property type="nucleotide sequence ID" value="NZ_CP013612.1"/>
</dbReference>
<dbReference type="KEGG" id="prr:AT705_23345"/>
<evidence type="ECO:0000313" key="1">
    <source>
        <dbReference type="EMBL" id="ALU45864.1"/>
    </source>
</evidence>
<organism evidence="1 2">
    <name type="scientific">Pseudoalteromonas rubra</name>
    <dbReference type="NCBI Taxonomy" id="43658"/>
    <lineage>
        <taxon>Bacteria</taxon>
        <taxon>Pseudomonadati</taxon>
        <taxon>Pseudomonadota</taxon>
        <taxon>Gammaproteobacteria</taxon>
        <taxon>Alteromonadales</taxon>
        <taxon>Pseudoalteromonadaceae</taxon>
        <taxon>Pseudoalteromonas</taxon>
    </lineage>
</organism>
<dbReference type="Proteomes" id="UP000069015">
    <property type="component" value="Chromosome 2"/>
</dbReference>
<reference evidence="1 2" key="1">
    <citation type="submission" date="2015-12" db="EMBL/GenBank/DDBJ databases">
        <title>Complete genome sequence of Pseudoalteromonas rubra SCSIO 6842, harboring a conjugative plasmid.</title>
        <authorList>
            <person name="Li B."/>
            <person name="Wang X."/>
        </authorList>
    </citation>
    <scope>NUCLEOTIDE SEQUENCE [LARGE SCALE GENOMIC DNA]</scope>
    <source>
        <strain evidence="1 2">SCSIO 6842</strain>
    </source>
</reference>
<evidence type="ECO:0000313" key="2">
    <source>
        <dbReference type="Proteomes" id="UP000069015"/>
    </source>
</evidence>
<dbReference type="AlphaFoldDB" id="A0A0U3HXR8"/>
<sequence>MKLLLYFSTLVLCLFLFSLFVKPEAFPASEVHIRISEKGLMRARTPQTSVEAYIDIIRDKIDNGKVVVIISANSWQEEDVEKLKSRILNEFDNKRLEFKLIYSS</sequence>
<accession>A0A0U3HXR8</accession>
<proteinExistence type="predicted"/>
<name>A0A0U3HXR8_9GAMM</name>
<dbReference type="EMBL" id="CP013612">
    <property type="protein sequence ID" value="ALU45864.1"/>
    <property type="molecule type" value="Genomic_DNA"/>
</dbReference>
<protein>
    <submittedName>
        <fullName evidence="1">Uncharacterized protein</fullName>
    </submittedName>
</protein>